<protein>
    <submittedName>
        <fullName evidence="2">Putative nuclease domain protein</fullName>
    </submittedName>
</protein>
<sequence length="198" mass="22173">MPRTSRHKRRKIRRGKLPAAGQRTLVVVVGADVREKTLYVQERSLLDELLAMMKHLNQALREDPQPLDHCDPGHFVAVLREADSTWYRARVYDISKDSVHGAAQNGGSATVFYVDYGHWETMPLDGLRRLPEALLNNAAFAVPVVLHGVPALSSRAATALQGKFVEAQVLVDERPQQVVLFTTDDNVRLNDVISTFDH</sequence>
<dbReference type="AlphaFoldDB" id="A0A6B0V0T4"/>
<dbReference type="PANTHER" id="PTHR22948">
    <property type="entry name" value="TUDOR DOMAIN CONTAINING PROTEIN"/>
    <property type="match status" value="1"/>
</dbReference>
<organism evidence="2">
    <name type="scientific">Ixodes ricinus</name>
    <name type="common">Common tick</name>
    <name type="synonym">Acarus ricinus</name>
    <dbReference type="NCBI Taxonomy" id="34613"/>
    <lineage>
        <taxon>Eukaryota</taxon>
        <taxon>Metazoa</taxon>
        <taxon>Ecdysozoa</taxon>
        <taxon>Arthropoda</taxon>
        <taxon>Chelicerata</taxon>
        <taxon>Arachnida</taxon>
        <taxon>Acari</taxon>
        <taxon>Parasitiformes</taxon>
        <taxon>Ixodida</taxon>
        <taxon>Ixodoidea</taxon>
        <taxon>Ixodidae</taxon>
        <taxon>Ixodinae</taxon>
        <taxon>Ixodes</taxon>
    </lineage>
</organism>
<evidence type="ECO:0000259" key="1">
    <source>
        <dbReference type="PROSITE" id="PS50304"/>
    </source>
</evidence>
<dbReference type="EMBL" id="GIFC01013797">
    <property type="protein sequence ID" value="MXU95880.1"/>
    <property type="molecule type" value="Transcribed_RNA"/>
</dbReference>
<dbReference type="InterPro" id="IPR002999">
    <property type="entry name" value="Tudor"/>
</dbReference>
<evidence type="ECO:0000313" key="2">
    <source>
        <dbReference type="EMBL" id="MXU95880.1"/>
    </source>
</evidence>
<dbReference type="SMART" id="SM00333">
    <property type="entry name" value="TUDOR"/>
    <property type="match status" value="1"/>
</dbReference>
<feature type="domain" description="Tudor" evidence="1">
    <location>
        <begin position="69"/>
        <end position="137"/>
    </location>
</feature>
<dbReference type="PROSITE" id="PS50304">
    <property type="entry name" value="TUDOR"/>
    <property type="match status" value="1"/>
</dbReference>
<proteinExistence type="predicted"/>
<accession>A0A6B0V0T4</accession>
<dbReference type="PANTHER" id="PTHR22948:SF72">
    <property type="entry name" value="TUDOR DOMAIN-CONTAINING PROTEIN"/>
    <property type="match status" value="1"/>
</dbReference>
<dbReference type="SUPFAM" id="SSF63748">
    <property type="entry name" value="Tudor/PWWP/MBT"/>
    <property type="match status" value="1"/>
</dbReference>
<reference evidence="2" key="1">
    <citation type="submission" date="2019-12" db="EMBL/GenBank/DDBJ databases">
        <title>An insight into the sialome of adult female Ixodes ricinus ticks feeding for 6 days.</title>
        <authorList>
            <person name="Perner J."/>
            <person name="Ribeiro J.M.C."/>
        </authorList>
    </citation>
    <scope>NUCLEOTIDE SEQUENCE</scope>
    <source>
        <strain evidence="2">Semi-engorged</strain>
        <tissue evidence="2">Salivary glands</tissue>
    </source>
</reference>
<dbReference type="InterPro" id="IPR050621">
    <property type="entry name" value="Tudor_domain_containing"/>
</dbReference>
<dbReference type="FunFam" id="2.30.30.140:FF:000018">
    <property type="entry name" value="Serine/threonine-protein kinase 31"/>
    <property type="match status" value="1"/>
</dbReference>
<name>A0A6B0V0T4_IXORI</name>
<dbReference type="CDD" id="cd20379">
    <property type="entry name" value="Tudor_dTUD-like"/>
    <property type="match status" value="1"/>
</dbReference>
<dbReference type="Pfam" id="PF00567">
    <property type="entry name" value="TUDOR"/>
    <property type="match status" value="1"/>
</dbReference>
<dbReference type="Gene3D" id="2.30.30.140">
    <property type="match status" value="1"/>
</dbReference>